<gene>
    <name evidence="2" type="ordered locus">CPS_2503</name>
</gene>
<evidence type="ECO:0000256" key="1">
    <source>
        <dbReference type="SAM" id="Phobius"/>
    </source>
</evidence>
<feature type="transmembrane region" description="Helical" evidence="1">
    <location>
        <begin position="33"/>
        <end position="54"/>
    </location>
</feature>
<keyword evidence="1" id="KW-1133">Transmembrane helix</keyword>
<protein>
    <submittedName>
        <fullName evidence="2">Uncharacterized protein</fullName>
    </submittedName>
</protein>
<keyword evidence="1" id="KW-0812">Transmembrane</keyword>
<feature type="transmembrane region" description="Helical" evidence="1">
    <location>
        <begin position="6"/>
        <end position="26"/>
    </location>
</feature>
<name>Q481Q0_COLP3</name>
<organism evidence="2 3">
    <name type="scientific">Colwellia psychrerythraea (strain 34H / ATCC BAA-681)</name>
    <name type="common">Vibrio psychroerythus</name>
    <dbReference type="NCBI Taxonomy" id="167879"/>
    <lineage>
        <taxon>Bacteria</taxon>
        <taxon>Pseudomonadati</taxon>
        <taxon>Pseudomonadota</taxon>
        <taxon>Gammaproteobacteria</taxon>
        <taxon>Alteromonadales</taxon>
        <taxon>Colwelliaceae</taxon>
        <taxon>Colwellia</taxon>
    </lineage>
</organism>
<dbReference type="HOGENOM" id="CLU_1945083_0_0_6"/>
<evidence type="ECO:0000313" key="3">
    <source>
        <dbReference type="Proteomes" id="UP000000547"/>
    </source>
</evidence>
<dbReference type="Proteomes" id="UP000000547">
    <property type="component" value="Chromosome"/>
</dbReference>
<dbReference type="EMBL" id="CP000083">
    <property type="protein sequence ID" value="AAZ28260.1"/>
    <property type="molecule type" value="Genomic_DNA"/>
</dbReference>
<feature type="transmembrane region" description="Helical" evidence="1">
    <location>
        <begin position="66"/>
        <end position="87"/>
    </location>
</feature>
<dbReference type="KEGG" id="cps:CPS_2503"/>
<accession>Q481Q0</accession>
<sequence length="129" mass="14695">MLNILLILPPVISMAHVFLSIILYLFDIQYSGNLLILFSLPIIVVTSIHIYIAIFDYSLSKSEHIGYALIHIPFSITFSFLALLFFIPKDNGQVDASSKFKDTLLQCVDIREAECLKNLYLRKNSVIKN</sequence>
<reference evidence="2" key="1">
    <citation type="journal article" date="2005" name="Proc. Natl. Acad. Sci. U.S.A.">
        <title>The psychrophilic lifestyle as revealed by the genome sequence of Colwellia psychrerythraea 34H through genomic and proteomic analyses.</title>
        <authorList>
            <person name="Methe B.A."/>
            <person name="Nelson K.E."/>
            <person name="Deming J.W."/>
            <person name="Momen B."/>
            <person name="Melamud E."/>
            <person name="Zhang X."/>
            <person name="Moult J."/>
            <person name="Madupu R."/>
            <person name="Nelson W.C."/>
            <person name="Dodson R.J."/>
            <person name="Brinkac L.M."/>
            <person name="Daugherty S.C."/>
            <person name="Durkin A.S."/>
            <person name="DeBoy R.T."/>
            <person name="Kolonay J.F."/>
            <person name="Sullivan S.A."/>
            <person name="Zhou L."/>
            <person name="Davidsen T.M."/>
            <person name="Wu M."/>
            <person name="Huston A.L."/>
            <person name="Lewis M."/>
            <person name="Weaver B."/>
            <person name="Weidman J.F."/>
            <person name="Khouri H."/>
            <person name="Utterback T.R."/>
            <person name="Feldblyum T.V."/>
            <person name="Fraser C.M."/>
        </authorList>
    </citation>
    <scope>NUCLEOTIDE SEQUENCE [LARGE SCALE GENOMIC DNA]</scope>
    <source>
        <strain evidence="2">34H</strain>
    </source>
</reference>
<dbReference type="STRING" id="167879.CPS_2503"/>
<keyword evidence="1" id="KW-0472">Membrane</keyword>
<proteinExistence type="predicted"/>
<evidence type="ECO:0000313" key="2">
    <source>
        <dbReference type="EMBL" id="AAZ28260.1"/>
    </source>
</evidence>
<dbReference type="AlphaFoldDB" id="Q481Q0"/>